<evidence type="ECO:0000256" key="3">
    <source>
        <dbReference type="ARBA" id="ARBA00022448"/>
    </source>
</evidence>
<dbReference type="InterPro" id="IPR002781">
    <property type="entry name" value="TM_pro_TauE-like"/>
</dbReference>
<evidence type="ECO:0000256" key="7">
    <source>
        <dbReference type="ARBA" id="ARBA00023136"/>
    </source>
</evidence>
<feature type="transmembrane region" description="Helical" evidence="8">
    <location>
        <begin position="102"/>
        <end position="120"/>
    </location>
</feature>
<dbReference type="STRING" id="69279.BG36_17970"/>
<comment type="caution">
    <text evidence="9">The sequence shown here is derived from an EMBL/GenBank/DDBJ whole genome shotgun (WGS) entry which is preliminary data.</text>
</comment>
<feature type="transmembrane region" description="Helical" evidence="8">
    <location>
        <begin position="78"/>
        <end position="96"/>
    </location>
</feature>
<dbReference type="AlphaFoldDB" id="A0A011UUD9"/>
<dbReference type="PATRIC" id="fig|69279.3.peg.815"/>
<feature type="transmembrane region" description="Helical" evidence="8">
    <location>
        <begin position="189"/>
        <end position="215"/>
    </location>
</feature>
<protein>
    <recommendedName>
        <fullName evidence="8">Probable membrane transporter protein</fullName>
    </recommendedName>
</protein>
<feature type="transmembrane region" description="Helical" evidence="8">
    <location>
        <begin position="227"/>
        <end position="249"/>
    </location>
</feature>
<feature type="transmembrane region" description="Helical" evidence="8">
    <location>
        <begin position="158"/>
        <end position="177"/>
    </location>
</feature>
<comment type="similarity">
    <text evidence="2 8">Belongs to the 4-toluene sulfonate uptake permease (TSUP) (TC 2.A.102) family.</text>
</comment>
<dbReference type="eggNOG" id="COG0730">
    <property type="taxonomic scope" value="Bacteria"/>
</dbReference>
<dbReference type="PANTHER" id="PTHR30269">
    <property type="entry name" value="TRANSMEMBRANE PROTEIN YFCA"/>
    <property type="match status" value="1"/>
</dbReference>
<keyword evidence="6 8" id="KW-1133">Transmembrane helix</keyword>
<dbReference type="InterPro" id="IPR052017">
    <property type="entry name" value="TSUP"/>
</dbReference>
<feature type="transmembrane region" description="Helical" evidence="8">
    <location>
        <begin position="132"/>
        <end position="152"/>
    </location>
</feature>
<evidence type="ECO:0000313" key="11">
    <source>
        <dbReference type="Proteomes" id="UP000019849"/>
    </source>
</evidence>
<evidence type="ECO:0000256" key="1">
    <source>
        <dbReference type="ARBA" id="ARBA00004651"/>
    </source>
</evidence>
<evidence type="ECO:0000313" key="10">
    <source>
        <dbReference type="EMBL" id="TDR38117.1"/>
    </source>
</evidence>
<evidence type="ECO:0000256" key="6">
    <source>
        <dbReference type="ARBA" id="ARBA00022989"/>
    </source>
</evidence>
<accession>A0A011UUD9</accession>
<evidence type="ECO:0000256" key="4">
    <source>
        <dbReference type="ARBA" id="ARBA00022475"/>
    </source>
</evidence>
<dbReference type="Proteomes" id="UP000294958">
    <property type="component" value="Unassembled WGS sequence"/>
</dbReference>
<evidence type="ECO:0000313" key="9">
    <source>
        <dbReference type="EMBL" id="EXL09856.1"/>
    </source>
</evidence>
<proteinExistence type="inferred from homology"/>
<dbReference type="RefSeq" id="WP_035023763.1">
    <property type="nucleotide sequence ID" value="NZ_KK073879.1"/>
</dbReference>
<evidence type="ECO:0000256" key="5">
    <source>
        <dbReference type="ARBA" id="ARBA00022692"/>
    </source>
</evidence>
<dbReference type="PANTHER" id="PTHR30269:SF0">
    <property type="entry name" value="MEMBRANE TRANSPORTER PROTEIN YFCA-RELATED"/>
    <property type="match status" value="1"/>
</dbReference>
<evidence type="ECO:0000313" key="12">
    <source>
        <dbReference type="Proteomes" id="UP000294958"/>
    </source>
</evidence>
<keyword evidence="12" id="KW-1185">Reference proteome</keyword>
<keyword evidence="7 8" id="KW-0472">Membrane</keyword>
<gene>
    <name evidence="9" type="ORF">BG36_17970</name>
    <name evidence="10" type="ORF">DES43_101185</name>
</gene>
<dbReference type="GO" id="GO:0005886">
    <property type="term" value="C:plasma membrane"/>
    <property type="evidence" value="ECO:0007669"/>
    <property type="project" value="UniProtKB-SubCell"/>
</dbReference>
<dbReference type="OrthoDB" id="554695at2"/>
<name>A0A011UUD9_9HYPH</name>
<dbReference type="Pfam" id="PF01925">
    <property type="entry name" value="TauE"/>
    <property type="match status" value="1"/>
</dbReference>
<keyword evidence="5 8" id="KW-0812">Transmembrane</keyword>
<comment type="subcellular location">
    <subcellularLocation>
        <location evidence="1 8">Cell membrane</location>
        <topology evidence="1 8">Multi-pass membrane protein</topology>
    </subcellularLocation>
</comment>
<sequence length="261" mass="26784">MFELAADTVALLALAAFFAGIIDSIAGGGGLITIPALLLAGMPPVETLGTNKLQGLFGSGSATIAYASKGHVDLRRQLPAATFALIGSALGAIAATVVPAEIMQAALPVLLIAIALYFALKPNMGDVDRTERISPFLFGLTVVPAIGFYDGLFGPGTGSFYMLAFVTLAGYGVLKATAHTKLLNFATNIGAFGVFALAGVIYWKIGLIMGVAQFLGARLGAMLAMRIGAGLIKPLLVIVCLVLAVKLLADPANPLRLLLGV</sequence>
<dbReference type="EMBL" id="JENY01000004">
    <property type="protein sequence ID" value="EXL09856.1"/>
    <property type="molecule type" value="Genomic_DNA"/>
</dbReference>
<evidence type="ECO:0000256" key="8">
    <source>
        <dbReference type="RuleBase" id="RU363041"/>
    </source>
</evidence>
<organism evidence="9 11">
    <name type="scientific">Aquamicrobium defluvii</name>
    <dbReference type="NCBI Taxonomy" id="69279"/>
    <lineage>
        <taxon>Bacteria</taxon>
        <taxon>Pseudomonadati</taxon>
        <taxon>Pseudomonadota</taxon>
        <taxon>Alphaproteobacteria</taxon>
        <taxon>Hyphomicrobiales</taxon>
        <taxon>Phyllobacteriaceae</taxon>
        <taxon>Aquamicrobium</taxon>
    </lineage>
</organism>
<keyword evidence="4 8" id="KW-1003">Cell membrane</keyword>
<reference evidence="9 11" key="1">
    <citation type="submission" date="2014-02" db="EMBL/GenBank/DDBJ databases">
        <title>Aquamicrobium defluvii Genome sequencing.</title>
        <authorList>
            <person name="Wang X."/>
        </authorList>
    </citation>
    <scope>NUCLEOTIDE SEQUENCE [LARGE SCALE GENOMIC DNA]</scope>
    <source>
        <strain evidence="9 11">W13Z1</strain>
    </source>
</reference>
<evidence type="ECO:0000256" key="2">
    <source>
        <dbReference type="ARBA" id="ARBA00009142"/>
    </source>
</evidence>
<dbReference type="Proteomes" id="UP000019849">
    <property type="component" value="Unassembled WGS sequence"/>
</dbReference>
<dbReference type="HOGENOM" id="CLU_045498_2_1_5"/>
<feature type="transmembrane region" description="Helical" evidence="8">
    <location>
        <begin position="12"/>
        <end position="39"/>
    </location>
</feature>
<reference evidence="10 12" key="2">
    <citation type="submission" date="2019-03" db="EMBL/GenBank/DDBJ databases">
        <title>Genomic Encyclopedia of Type Strains, Phase IV (KMG-IV): sequencing the most valuable type-strain genomes for metagenomic binning, comparative biology and taxonomic classification.</title>
        <authorList>
            <person name="Goeker M."/>
        </authorList>
    </citation>
    <scope>NUCLEOTIDE SEQUENCE [LARGE SCALE GENOMIC DNA]</scope>
    <source>
        <strain evidence="10 12">DSM 11603</strain>
    </source>
</reference>
<dbReference type="EMBL" id="SNZF01000001">
    <property type="protein sequence ID" value="TDR38117.1"/>
    <property type="molecule type" value="Genomic_DNA"/>
</dbReference>
<keyword evidence="3" id="KW-0813">Transport</keyword>